<dbReference type="GeneID" id="100212283"/>
<keyword evidence="4" id="KW-0443">Lipid metabolism</keyword>
<keyword evidence="3" id="KW-0809">Transit peptide</keyword>
<evidence type="ECO:0000313" key="8">
    <source>
        <dbReference type="Proteomes" id="UP001652625"/>
    </source>
</evidence>
<keyword evidence="8" id="KW-1185">Reference proteome</keyword>
<gene>
    <name evidence="9" type="primary">LOC100212283</name>
</gene>
<dbReference type="Pfam" id="PF00378">
    <property type="entry name" value="ECH_1"/>
    <property type="match status" value="1"/>
</dbReference>
<evidence type="ECO:0000256" key="1">
    <source>
        <dbReference type="ARBA" id="ARBA00004173"/>
    </source>
</evidence>
<dbReference type="InterPro" id="IPR052377">
    <property type="entry name" value="Mitochondrial_ECH-domain"/>
</dbReference>
<accession>A0ABM4BRE4</accession>
<name>A0ABM4BRE4_HYDVU</name>
<dbReference type="RefSeq" id="XP_065651731.1">
    <property type="nucleotide sequence ID" value="XM_065795659.1"/>
</dbReference>
<dbReference type="SUPFAM" id="SSF52096">
    <property type="entry name" value="ClpP/crotonase"/>
    <property type="match status" value="1"/>
</dbReference>
<keyword evidence="2" id="KW-0276">Fatty acid metabolism</keyword>
<dbReference type="CDD" id="cd06558">
    <property type="entry name" value="crotonase-like"/>
    <property type="match status" value="1"/>
</dbReference>
<dbReference type="InterPro" id="IPR029045">
    <property type="entry name" value="ClpP/crotonase-like_dom_sf"/>
</dbReference>
<sequence>MMSLFVLNKIIPKVRFATLTGQPNGFFSTSNILKDSLTLMNVEEKGICRITMNSIKKRNALSLSMLQELIERFKTAAENDSVKAVILAHNGPCFSAGHDLKELTSDNTKSYHAQVFQRCTELMNLIQDIPTPVIAEVNGIAIAAGCQLVATCDIAVATHTSLFAVPGVLIGLFCSTPGVALARSIHRKQALKMLFTGDPITAQEALSYGLINEIVSEEKLQQTSELLASRIIRHSRHVIGIGKSTFYRQIKENRDDAYCLAEKVMVENLKHVDAQEGISSFFQKRPPNWIK</sequence>
<reference evidence="9" key="1">
    <citation type="submission" date="2025-08" db="UniProtKB">
        <authorList>
            <consortium name="RefSeq"/>
        </authorList>
    </citation>
    <scope>IDENTIFICATION</scope>
</reference>
<dbReference type="InterPro" id="IPR014748">
    <property type="entry name" value="Enoyl-CoA_hydra_C"/>
</dbReference>
<comment type="function">
    <text evidence="6">May play a role in fatty acid biosynthesis and insulin sensitivity.</text>
</comment>
<dbReference type="Gene3D" id="3.90.226.10">
    <property type="entry name" value="2-enoyl-CoA Hydratase, Chain A, domain 1"/>
    <property type="match status" value="1"/>
</dbReference>
<evidence type="ECO:0000256" key="6">
    <source>
        <dbReference type="ARBA" id="ARBA00037410"/>
    </source>
</evidence>
<evidence type="ECO:0000313" key="9">
    <source>
        <dbReference type="RefSeq" id="XP_065651731.1"/>
    </source>
</evidence>
<organism evidence="8 9">
    <name type="scientific">Hydra vulgaris</name>
    <name type="common">Hydra</name>
    <name type="synonym">Hydra attenuata</name>
    <dbReference type="NCBI Taxonomy" id="6087"/>
    <lineage>
        <taxon>Eukaryota</taxon>
        <taxon>Metazoa</taxon>
        <taxon>Cnidaria</taxon>
        <taxon>Hydrozoa</taxon>
        <taxon>Hydroidolina</taxon>
        <taxon>Anthoathecata</taxon>
        <taxon>Aplanulata</taxon>
        <taxon>Hydridae</taxon>
        <taxon>Hydra</taxon>
    </lineage>
</organism>
<dbReference type="Gene3D" id="1.10.12.10">
    <property type="entry name" value="Lyase 2-enoyl-coa Hydratase, Chain A, domain 2"/>
    <property type="match status" value="1"/>
</dbReference>
<dbReference type="NCBIfam" id="NF006008">
    <property type="entry name" value="PRK08139.1"/>
    <property type="match status" value="1"/>
</dbReference>
<comment type="subcellular location">
    <subcellularLocation>
        <location evidence="1">Mitochondrion</location>
    </subcellularLocation>
</comment>
<dbReference type="Proteomes" id="UP001652625">
    <property type="component" value="Chromosome 04"/>
</dbReference>
<protein>
    <recommendedName>
        <fullName evidence="7">Enoyl-CoA hydratase domain-containing protein 3, mitochondrial</fullName>
    </recommendedName>
</protein>
<evidence type="ECO:0000256" key="4">
    <source>
        <dbReference type="ARBA" id="ARBA00023098"/>
    </source>
</evidence>
<evidence type="ECO:0000256" key="3">
    <source>
        <dbReference type="ARBA" id="ARBA00022946"/>
    </source>
</evidence>
<proteinExistence type="predicted"/>
<dbReference type="PANTHER" id="PTHR43602">
    <property type="match status" value="1"/>
</dbReference>
<evidence type="ECO:0000256" key="5">
    <source>
        <dbReference type="ARBA" id="ARBA00023128"/>
    </source>
</evidence>
<dbReference type="InterPro" id="IPR001753">
    <property type="entry name" value="Enoyl-CoA_hydra/iso"/>
</dbReference>
<evidence type="ECO:0000256" key="2">
    <source>
        <dbReference type="ARBA" id="ARBA00022832"/>
    </source>
</evidence>
<dbReference type="PANTHER" id="PTHR43602:SF1">
    <property type="entry name" value="ENOYL-COA HYDRATASE DOMAIN-CONTAINING PROTEIN 3, MITOCHONDRIAL"/>
    <property type="match status" value="1"/>
</dbReference>
<evidence type="ECO:0000256" key="7">
    <source>
        <dbReference type="ARBA" id="ARBA00040545"/>
    </source>
</evidence>
<keyword evidence="5" id="KW-0496">Mitochondrion</keyword>